<evidence type="ECO:0000259" key="6">
    <source>
        <dbReference type="PROSITE" id="PS50926"/>
    </source>
</evidence>
<dbReference type="PROSITE" id="PS51687">
    <property type="entry name" value="SAM_MT_RNA_M5U"/>
    <property type="match status" value="1"/>
</dbReference>
<keyword evidence="4" id="KW-0411">Iron-sulfur</keyword>
<comment type="similarity">
    <text evidence="5">Belongs to the class I-like SAM-binding methyltransferase superfamily. RNA M5U methyltransferase family.</text>
</comment>
<keyword evidence="3 5" id="KW-0949">S-adenosyl-L-methionine</keyword>
<feature type="binding site" evidence="5">
    <location>
        <position position="264"/>
    </location>
    <ligand>
        <name>S-adenosyl-L-methionine</name>
        <dbReference type="ChEBI" id="CHEBI:59789"/>
    </ligand>
</feature>
<evidence type="ECO:0000256" key="2">
    <source>
        <dbReference type="ARBA" id="ARBA00022679"/>
    </source>
</evidence>
<sequence length="443" mass="47156">MTIGPDAPTFTARIQGIGADGDGLSRMADGRPLFLPFTLPGESVEARPVLRRGQGVVGIAETILEPSPERADPPCPHFGTCGGCTLQHWQDEAIAQWKTGALAYALKQAGYPDAVVDPIRTTAPGNRRRVDLAIRKQAGIAIIGFHQVRTDNIVQIETCIVADPAIVAILPALRHLVPRLQAIHRDASCIINALDSGLDLLLRVDADLTANDRRLLAAFAAEHDIPRIAWALKDGTIEIAAQLSPVRMMLTGAPVPVAPGGFLQATPDGEAAVIAAVLAGLPEKLKAKDRIIELHAGCGTLTFALAQRARVIAYEGDGYAVTALQKGSAEVGLHGPIMAHKRDLMRQPLLTNEFKDTAVVVLDPPFGGALPQIEAIGASTVTRVIYVSCNPQALTRDAAVLQRAGFALASAVPIDQFLWTSRLESVTVYTRAAPPRARARPPR</sequence>
<dbReference type="PANTHER" id="PTHR11061:SF30">
    <property type="entry name" value="TRNA (URACIL(54)-C(5))-METHYLTRANSFERASE"/>
    <property type="match status" value="1"/>
</dbReference>
<dbReference type="InterPro" id="IPR002792">
    <property type="entry name" value="TRAM_dom"/>
</dbReference>
<proteinExistence type="inferred from homology"/>
<dbReference type="SUPFAM" id="SSF50249">
    <property type="entry name" value="Nucleic acid-binding proteins"/>
    <property type="match status" value="1"/>
</dbReference>
<dbReference type="AlphaFoldDB" id="A0A963YV07"/>
<dbReference type="Gene3D" id="2.40.50.140">
    <property type="entry name" value="Nucleic acid-binding proteins"/>
    <property type="match status" value="1"/>
</dbReference>
<dbReference type="PROSITE" id="PS50926">
    <property type="entry name" value="TRAM"/>
    <property type="match status" value="1"/>
</dbReference>
<feature type="binding site" evidence="5">
    <location>
        <position position="363"/>
    </location>
    <ligand>
        <name>S-adenosyl-L-methionine</name>
        <dbReference type="ChEBI" id="CHEBI:59789"/>
    </ligand>
</feature>
<evidence type="ECO:0000256" key="4">
    <source>
        <dbReference type="ARBA" id="ARBA00023014"/>
    </source>
</evidence>
<feature type="active site" description="Nucleophile" evidence="5">
    <location>
        <position position="389"/>
    </location>
</feature>
<feature type="binding site" evidence="5">
    <location>
        <position position="315"/>
    </location>
    <ligand>
        <name>S-adenosyl-L-methionine</name>
        <dbReference type="ChEBI" id="CHEBI:59789"/>
    </ligand>
</feature>
<evidence type="ECO:0000313" key="8">
    <source>
        <dbReference type="Proteomes" id="UP000708298"/>
    </source>
</evidence>
<evidence type="ECO:0000313" key="7">
    <source>
        <dbReference type="EMBL" id="MCB8877346.1"/>
    </source>
</evidence>
<reference evidence="7" key="1">
    <citation type="journal article" date="2021" name="Microorganisms">
        <title>Acidisoma silvae sp. nov. and Acidisomacellulosilytica sp. nov., Two Acidophilic Bacteria Isolated from Decaying Wood, Hydrolyzing Cellulose and Producing Poly-3-hydroxybutyrate.</title>
        <authorList>
            <person name="Mieszkin S."/>
            <person name="Pouder E."/>
            <person name="Uroz S."/>
            <person name="Simon-Colin C."/>
            <person name="Alain K."/>
        </authorList>
    </citation>
    <scope>NUCLEOTIDE SEQUENCE</scope>
    <source>
        <strain evidence="7">HW T2.11</strain>
    </source>
</reference>
<dbReference type="EMBL" id="JAESVB010000012">
    <property type="protein sequence ID" value="MCB8877346.1"/>
    <property type="molecule type" value="Genomic_DNA"/>
</dbReference>
<dbReference type="GO" id="GO:0070041">
    <property type="term" value="F:rRNA (uridine-C5-)-methyltransferase activity"/>
    <property type="evidence" value="ECO:0007669"/>
    <property type="project" value="TreeGrafter"/>
</dbReference>
<feature type="domain" description="TRAM" evidence="6">
    <location>
        <begin position="1"/>
        <end position="62"/>
    </location>
</feature>
<evidence type="ECO:0000256" key="3">
    <source>
        <dbReference type="ARBA" id="ARBA00022691"/>
    </source>
</evidence>
<keyword evidence="1 5" id="KW-0489">Methyltransferase</keyword>
<dbReference type="Pfam" id="PF05958">
    <property type="entry name" value="tRNA_U5-meth_tr"/>
    <property type="match status" value="1"/>
</dbReference>
<evidence type="ECO:0000256" key="1">
    <source>
        <dbReference type="ARBA" id="ARBA00022603"/>
    </source>
</evidence>
<dbReference type="Gene3D" id="3.40.50.150">
    <property type="entry name" value="Vaccinia Virus protein VP39"/>
    <property type="match status" value="1"/>
</dbReference>
<reference evidence="7" key="2">
    <citation type="submission" date="2021-01" db="EMBL/GenBank/DDBJ databases">
        <authorList>
            <person name="Mieszkin S."/>
            <person name="Pouder E."/>
            <person name="Alain K."/>
        </authorList>
    </citation>
    <scope>NUCLEOTIDE SEQUENCE</scope>
    <source>
        <strain evidence="7">HW T2.11</strain>
    </source>
</reference>
<dbReference type="SUPFAM" id="SSF53335">
    <property type="entry name" value="S-adenosyl-L-methionine-dependent methyltransferases"/>
    <property type="match status" value="1"/>
</dbReference>
<dbReference type="InterPro" id="IPR012340">
    <property type="entry name" value="NA-bd_OB-fold"/>
</dbReference>
<protein>
    <submittedName>
        <fullName evidence="7">Class I SAM-dependent RNA methyltransferase</fullName>
    </submittedName>
</protein>
<keyword evidence="8" id="KW-1185">Reference proteome</keyword>
<dbReference type="Proteomes" id="UP000708298">
    <property type="component" value="Unassembled WGS sequence"/>
</dbReference>
<dbReference type="GO" id="GO:0070475">
    <property type="term" value="P:rRNA base methylation"/>
    <property type="evidence" value="ECO:0007669"/>
    <property type="project" value="TreeGrafter"/>
</dbReference>
<comment type="caution">
    <text evidence="5">Lacks conserved residue(s) required for the propagation of feature annotation.</text>
</comment>
<comment type="caution">
    <text evidence="7">The sequence shown here is derived from an EMBL/GenBank/DDBJ whole genome shotgun (WGS) entry which is preliminary data.</text>
</comment>
<keyword evidence="2 5" id="KW-0808">Transferase</keyword>
<name>A0A963YV07_9PROT</name>
<keyword evidence="4" id="KW-0479">Metal-binding</keyword>
<dbReference type="InterPro" id="IPR029063">
    <property type="entry name" value="SAM-dependent_MTases_sf"/>
</dbReference>
<dbReference type="Gene3D" id="2.40.50.1070">
    <property type="match status" value="1"/>
</dbReference>
<dbReference type="RefSeq" id="WP_227322999.1">
    <property type="nucleotide sequence ID" value="NZ_JAESVB010000012.1"/>
</dbReference>
<dbReference type="InterPro" id="IPR010280">
    <property type="entry name" value="U5_MeTrfase_fam"/>
</dbReference>
<gene>
    <name evidence="7" type="ORF">ASILVAE211_19270</name>
</gene>
<evidence type="ECO:0000256" key="5">
    <source>
        <dbReference type="PROSITE-ProRule" id="PRU01024"/>
    </source>
</evidence>
<organism evidence="7 8">
    <name type="scientific">Acidisoma silvae</name>
    <dbReference type="NCBI Taxonomy" id="2802396"/>
    <lineage>
        <taxon>Bacteria</taxon>
        <taxon>Pseudomonadati</taxon>
        <taxon>Pseudomonadota</taxon>
        <taxon>Alphaproteobacteria</taxon>
        <taxon>Acetobacterales</taxon>
        <taxon>Acidocellaceae</taxon>
        <taxon>Acidisoma</taxon>
    </lineage>
</organism>
<keyword evidence="4" id="KW-0408">Iron</keyword>
<dbReference type="PANTHER" id="PTHR11061">
    <property type="entry name" value="RNA M5U METHYLTRANSFERASE"/>
    <property type="match status" value="1"/>
</dbReference>
<dbReference type="GO" id="GO:0051536">
    <property type="term" value="F:iron-sulfur cluster binding"/>
    <property type="evidence" value="ECO:0007669"/>
    <property type="project" value="UniProtKB-KW"/>
</dbReference>
<accession>A0A963YV07</accession>